<evidence type="ECO:0000313" key="1">
    <source>
        <dbReference type="EMBL" id="BFH73962.1"/>
    </source>
</evidence>
<dbReference type="AlphaFoldDB" id="A0AAT9GT32"/>
<dbReference type="GeneID" id="92354858"/>
<proteinExistence type="predicted"/>
<dbReference type="EMBL" id="AP031322">
    <property type="protein sequence ID" value="BFH73962.1"/>
    <property type="molecule type" value="Genomic_DNA"/>
</dbReference>
<reference evidence="1" key="1">
    <citation type="submission" date="2024-03" db="EMBL/GenBank/DDBJ databases">
        <title>Complete genome sequence of Sulfurisphaera javensis strain KD-1.</title>
        <authorList>
            <person name="Sakai H."/>
            <person name="Nur N."/>
            <person name="Suwanto A."/>
            <person name="Kurosawa N."/>
        </authorList>
    </citation>
    <scope>NUCLEOTIDE SEQUENCE</scope>
    <source>
        <strain evidence="1">KD-1</strain>
    </source>
</reference>
<name>A0AAT9GT32_9CREN</name>
<dbReference type="KEGG" id="sjv:SJAV_19060"/>
<sequence length="84" mass="9830">MGKLVCLICEHEEEVPKHCGVEMDYILKGNFRKIEYLKCKICGVEREVPRHCGVPMLYIDEDYFPVSKLTKSEIEEMKKLYSGE</sequence>
<protein>
    <submittedName>
        <fullName evidence="1">Uncharacterized protein</fullName>
    </submittedName>
</protein>
<organism evidence="1">
    <name type="scientific">Sulfurisphaera javensis</name>
    <dbReference type="NCBI Taxonomy" id="2049879"/>
    <lineage>
        <taxon>Archaea</taxon>
        <taxon>Thermoproteota</taxon>
        <taxon>Thermoprotei</taxon>
        <taxon>Sulfolobales</taxon>
        <taxon>Sulfolobaceae</taxon>
        <taxon>Sulfurisphaera</taxon>
    </lineage>
</organism>
<accession>A0AAT9GT32</accession>
<gene>
    <name evidence="1" type="ORF">SJAV_19060</name>
</gene>
<dbReference type="RefSeq" id="WP_369609514.1">
    <property type="nucleotide sequence ID" value="NZ_AP031322.1"/>
</dbReference>